<gene>
    <name evidence="2" type="ORF">JPM2_5230</name>
</gene>
<name>A0A809RW00_9BACT</name>
<accession>A0A809RW00</accession>
<dbReference type="AlphaFoldDB" id="A0A809RW00"/>
<dbReference type="EMBL" id="AP022325">
    <property type="protein sequence ID" value="BBU47830.1"/>
    <property type="molecule type" value="Genomic_DNA"/>
</dbReference>
<feature type="region of interest" description="Disordered" evidence="1">
    <location>
        <begin position="1"/>
        <end position="39"/>
    </location>
</feature>
<organism evidence="2 3">
    <name type="scientific">Mycoplasmopsis felis</name>
    <dbReference type="NCBI Taxonomy" id="33923"/>
    <lineage>
        <taxon>Bacteria</taxon>
        <taxon>Bacillati</taxon>
        <taxon>Mycoplasmatota</taxon>
        <taxon>Mycoplasmoidales</taxon>
        <taxon>Metamycoplasmataceae</taxon>
        <taxon>Mycoplasmopsis</taxon>
    </lineage>
</organism>
<feature type="compositionally biased region" description="Polar residues" evidence="1">
    <location>
        <begin position="28"/>
        <end position="39"/>
    </location>
</feature>
<feature type="compositionally biased region" description="Polar residues" evidence="1">
    <location>
        <begin position="8"/>
        <end position="20"/>
    </location>
</feature>
<reference evidence="2 3" key="1">
    <citation type="submission" date="2020-01" db="EMBL/GenBank/DDBJ databases">
        <title>Complete genome sequence of Mycoplasma felis strain Myco-2.</title>
        <authorList>
            <person name="Kinoshita Y."/>
            <person name="Niwa H."/>
            <person name="Uchida-Fujii E."/>
            <person name="Nukada T."/>
        </authorList>
    </citation>
    <scope>NUCLEOTIDE SEQUENCE [LARGE SCALE GENOMIC DNA]</scope>
    <source>
        <strain evidence="2 3">Myco-2</strain>
    </source>
</reference>
<evidence type="ECO:0000313" key="3">
    <source>
        <dbReference type="Proteomes" id="UP000464317"/>
    </source>
</evidence>
<dbReference type="Proteomes" id="UP000464317">
    <property type="component" value="Chromosome"/>
</dbReference>
<proteinExistence type="predicted"/>
<sequence length="39" mass="4600">MNIRPNDQRSNVKNSNNIAYKQNKDNRSNQLNPNNKKTK</sequence>
<evidence type="ECO:0000313" key="2">
    <source>
        <dbReference type="EMBL" id="BBU47830.1"/>
    </source>
</evidence>
<dbReference type="KEGG" id="mfel:JPM2_5230"/>
<protein>
    <submittedName>
        <fullName evidence="2">Uncharacterized protein</fullName>
    </submittedName>
</protein>
<evidence type="ECO:0000256" key="1">
    <source>
        <dbReference type="SAM" id="MobiDB-lite"/>
    </source>
</evidence>
<keyword evidence="3" id="KW-1185">Reference proteome</keyword>